<gene>
    <name evidence="5" type="ORF">CYMTET_52276</name>
</gene>
<evidence type="ECO:0000256" key="3">
    <source>
        <dbReference type="SAM" id="MobiDB-lite"/>
    </source>
</evidence>
<dbReference type="InterPro" id="IPR036188">
    <property type="entry name" value="FAD/NAD-bd_sf"/>
</dbReference>
<comment type="caution">
    <text evidence="5">The sequence shown here is derived from an EMBL/GenBank/DDBJ whole genome shotgun (WGS) entry which is preliminary data.</text>
</comment>
<dbReference type="Gene3D" id="3.50.50.60">
    <property type="entry name" value="FAD/NAD(P)-binding domain"/>
    <property type="match status" value="1"/>
</dbReference>
<proteinExistence type="predicted"/>
<evidence type="ECO:0000256" key="2">
    <source>
        <dbReference type="ARBA" id="ARBA00023033"/>
    </source>
</evidence>
<dbReference type="AlphaFoldDB" id="A0AAE0ER92"/>
<dbReference type="Proteomes" id="UP001190700">
    <property type="component" value="Unassembled WGS sequence"/>
</dbReference>
<evidence type="ECO:0000259" key="4">
    <source>
        <dbReference type="Pfam" id="PF01494"/>
    </source>
</evidence>
<dbReference type="PANTHER" id="PTHR13789:SF309">
    <property type="entry name" value="PUTATIVE (AFU_ORTHOLOGUE AFUA_6G14510)-RELATED"/>
    <property type="match status" value="1"/>
</dbReference>
<evidence type="ECO:0000313" key="5">
    <source>
        <dbReference type="EMBL" id="KAK3237666.1"/>
    </source>
</evidence>
<protein>
    <recommendedName>
        <fullName evidence="4">FAD-binding domain-containing protein</fullName>
    </recommendedName>
</protein>
<dbReference type="PRINTS" id="PR00420">
    <property type="entry name" value="RNGMNOXGNASE"/>
</dbReference>
<dbReference type="GO" id="GO:0071949">
    <property type="term" value="F:FAD binding"/>
    <property type="evidence" value="ECO:0007669"/>
    <property type="project" value="InterPro"/>
</dbReference>
<dbReference type="InterPro" id="IPR002938">
    <property type="entry name" value="FAD-bd"/>
</dbReference>
<evidence type="ECO:0000313" key="6">
    <source>
        <dbReference type="Proteomes" id="UP001190700"/>
    </source>
</evidence>
<dbReference type="InterPro" id="IPR050493">
    <property type="entry name" value="FAD-dep_Monooxygenase_BioMet"/>
</dbReference>
<keyword evidence="2" id="KW-0503">Monooxygenase</keyword>
<feature type="region of interest" description="Disordered" evidence="3">
    <location>
        <begin position="34"/>
        <end position="63"/>
    </location>
</feature>
<feature type="domain" description="FAD-binding" evidence="4">
    <location>
        <begin position="422"/>
        <end position="484"/>
    </location>
</feature>
<keyword evidence="6" id="KW-1185">Reference proteome</keyword>
<dbReference type="GO" id="GO:0004497">
    <property type="term" value="F:monooxygenase activity"/>
    <property type="evidence" value="ECO:0007669"/>
    <property type="project" value="UniProtKB-KW"/>
</dbReference>
<evidence type="ECO:0000256" key="1">
    <source>
        <dbReference type="ARBA" id="ARBA00023002"/>
    </source>
</evidence>
<dbReference type="PANTHER" id="PTHR13789">
    <property type="entry name" value="MONOOXYGENASE"/>
    <property type="match status" value="1"/>
</dbReference>
<accession>A0AAE0ER92</accession>
<dbReference type="EMBL" id="LGRX02034490">
    <property type="protein sequence ID" value="KAK3237666.1"/>
    <property type="molecule type" value="Genomic_DNA"/>
</dbReference>
<name>A0AAE0ER92_9CHLO</name>
<reference evidence="5 6" key="1">
    <citation type="journal article" date="2015" name="Genome Biol. Evol.">
        <title>Comparative Genomics of a Bacterivorous Green Alga Reveals Evolutionary Causalities and Consequences of Phago-Mixotrophic Mode of Nutrition.</title>
        <authorList>
            <person name="Burns J.A."/>
            <person name="Paasch A."/>
            <person name="Narechania A."/>
            <person name="Kim E."/>
        </authorList>
    </citation>
    <scope>NUCLEOTIDE SEQUENCE [LARGE SCALE GENOMIC DNA]</scope>
    <source>
        <strain evidence="5 6">PLY_AMNH</strain>
    </source>
</reference>
<sequence length="513" mass="54974">MSTLTLARVGLNSSVPGSFCRPRQQRMIQATTRLGPRRTTAPSHVDGRKSTLARGTPPPGRRTRRLASMTVSMVAAREEGKREEDSAAQSGESIDVAIAGGGPAGLAAALAVRAALPGVSVKVFEAASENREHGAGVLMNINGWRALQSIAPAAVPILDEKARALQSMVWHDEAGNEMRKVSPFDSEASMAEFGYAQKIASWYDIRNTLYDLLPPDTVEFCSKIQGMNAQADGSVRISVSGSADEGHAHEREINAKVLIGADGYFSRIREHTIADGPPDFTGRLTWRGRVTLPPGDGGIGDKLAEQAGSANLYIDAANFGKGRSAIIYPLQDSTYVFTANCPVSHLEQLGMTFEPFKSKSSAMSLQADDDGTDDDTGKSRCLKAMGDYPQLVLDVIQATPDPVVTEHGYYIRPADSLPDDGWCTGGITLVGDAAHLAPPDGQGLNLALEDAAVLGWHLKQEGTLSVDALRSYERERSPRVEAILSLPEINPDRQKIIIENVVHPIVDNEVAVS</sequence>
<dbReference type="SUPFAM" id="SSF51905">
    <property type="entry name" value="FAD/NAD(P)-binding domain"/>
    <property type="match status" value="1"/>
</dbReference>
<keyword evidence="1" id="KW-0560">Oxidoreductase</keyword>
<organism evidence="5 6">
    <name type="scientific">Cymbomonas tetramitiformis</name>
    <dbReference type="NCBI Taxonomy" id="36881"/>
    <lineage>
        <taxon>Eukaryota</taxon>
        <taxon>Viridiplantae</taxon>
        <taxon>Chlorophyta</taxon>
        <taxon>Pyramimonadophyceae</taxon>
        <taxon>Pyramimonadales</taxon>
        <taxon>Pyramimonadaceae</taxon>
        <taxon>Cymbomonas</taxon>
    </lineage>
</organism>
<dbReference type="Pfam" id="PF01494">
    <property type="entry name" value="FAD_binding_3"/>
    <property type="match status" value="1"/>
</dbReference>